<evidence type="ECO:0000259" key="1">
    <source>
        <dbReference type="Pfam" id="PF12214"/>
    </source>
</evidence>
<dbReference type="AlphaFoldDB" id="A0A5J5B245"/>
<dbReference type="GO" id="GO:0060236">
    <property type="term" value="P:regulation of mitotic spindle organization"/>
    <property type="evidence" value="ECO:0007669"/>
    <property type="project" value="InterPro"/>
</dbReference>
<dbReference type="PANTHER" id="PTHR14326">
    <property type="entry name" value="TARGETING PROTEIN FOR XKLP2"/>
    <property type="match status" value="1"/>
</dbReference>
<accession>A0A5J5B245</accession>
<dbReference type="Proteomes" id="UP000325577">
    <property type="component" value="Linkage Group LG17"/>
</dbReference>
<evidence type="ECO:0000313" key="3">
    <source>
        <dbReference type="Proteomes" id="UP000325577"/>
    </source>
</evidence>
<keyword evidence="3" id="KW-1185">Reference proteome</keyword>
<dbReference type="GO" id="GO:0005880">
    <property type="term" value="C:nuclear microtubule"/>
    <property type="evidence" value="ECO:0007669"/>
    <property type="project" value="TreeGrafter"/>
</dbReference>
<dbReference type="EMBL" id="CM018040">
    <property type="protein sequence ID" value="KAA8535191.1"/>
    <property type="molecule type" value="Genomic_DNA"/>
</dbReference>
<dbReference type="GO" id="GO:0005819">
    <property type="term" value="C:spindle"/>
    <property type="evidence" value="ECO:0007669"/>
    <property type="project" value="InterPro"/>
</dbReference>
<dbReference type="GO" id="GO:0008017">
    <property type="term" value="F:microtubule binding"/>
    <property type="evidence" value="ECO:0007669"/>
    <property type="project" value="TreeGrafter"/>
</dbReference>
<feature type="domain" description="TPX2 central" evidence="1">
    <location>
        <begin position="51"/>
        <end position="96"/>
    </location>
</feature>
<name>A0A5J5B245_9ASTE</name>
<protein>
    <recommendedName>
        <fullName evidence="1">TPX2 central domain-containing protein</fullName>
    </recommendedName>
</protein>
<dbReference type="Pfam" id="PF12214">
    <property type="entry name" value="TPX2_importin"/>
    <property type="match status" value="2"/>
</dbReference>
<dbReference type="GO" id="GO:0090307">
    <property type="term" value="P:mitotic spindle assembly"/>
    <property type="evidence" value="ECO:0007669"/>
    <property type="project" value="TreeGrafter"/>
</dbReference>
<gene>
    <name evidence="2" type="ORF">F0562_030194</name>
</gene>
<dbReference type="GO" id="GO:0030295">
    <property type="term" value="F:protein kinase activator activity"/>
    <property type="evidence" value="ECO:0007669"/>
    <property type="project" value="TreeGrafter"/>
</dbReference>
<reference evidence="2 3" key="1">
    <citation type="submission" date="2019-09" db="EMBL/GenBank/DDBJ databases">
        <title>A chromosome-level genome assembly of the Chinese tupelo Nyssa sinensis.</title>
        <authorList>
            <person name="Yang X."/>
            <person name="Kang M."/>
            <person name="Yang Y."/>
            <person name="Xiong H."/>
            <person name="Wang M."/>
            <person name="Zhang Z."/>
            <person name="Wang Z."/>
            <person name="Wu H."/>
            <person name="Ma T."/>
            <person name="Liu J."/>
            <person name="Xi Z."/>
        </authorList>
    </citation>
    <scope>NUCLEOTIDE SEQUENCE [LARGE SCALE GENOMIC DNA]</scope>
    <source>
        <strain evidence="2">J267</strain>
        <tissue evidence="2">Leaf</tissue>
    </source>
</reference>
<feature type="domain" description="TPX2 central" evidence="1">
    <location>
        <begin position="103"/>
        <end position="147"/>
    </location>
</feature>
<evidence type="ECO:0000313" key="2">
    <source>
        <dbReference type="EMBL" id="KAA8535191.1"/>
    </source>
</evidence>
<organism evidence="2 3">
    <name type="scientific">Nyssa sinensis</name>
    <dbReference type="NCBI Taxonomy" id="561372"/>
    <lineage>
        <taxon>Eukaryota</taxon>
        <taxon>Viridiplantae</taxon>
        <taxon>Streptophyta</taxon>
        <taxon>Embryophyta</taxon>
        <taxon>Tracheophyta</taxon>
        <taxon>Spermatophyta</taxon>
        <taxon>Magnoliopsida</taxon>
        <taxon>eudicotyledons</taxon>
        <taxon>Gunneridae</taxon>
        <taxon>Pentapetalae</taxon>
        <taxon>asterids</taxon>
        <taxon>Cornales</taxon>
        <taxon>Nyssaceae</taxon>
        <taxon>Nyssa</taxon>
    </lineage>
</organism>
<proteinExistence type="predicted"/>
<dbReference type="InterPro" id="IPR009675">
    <property type="entry name" value="TPX2_fam"/>
</dbReference>
<sequence>MLIYLFLCKVVNVTSNIRFINSIDCLQQSASTYELIEDDAASIMQRKPKLTLTRPKESEFETVQRVCSVRVKSSAELEEEMIAKIPKFKAHPLNKKNHQWKPHLSAPKTPLLQTSMSARPRRIKSSEELENALKFRARSLNKKIFESKGDMDF</sequence>
<dbReference type="OrthoDB" id="1747694at2759"/>
<dbReference type="InterPro" id="IPR027330">
    <property type="entry name" value="TPX2_central_dom"/>
</dbReference>
<dbReference type="PANTHER" id="PTHR14326:SF44">
    <property type="entry name" value="TARGETING PROTEIN FOR XKLP2"/>
    <property type="match status" value="1"/>
</dbReference>